<accession>A0ABN7WA30</accession>
<evidence type="ECO:0000313" key="2">
    <source>
        <dbReference type="EMBL" id="CAG8822827.1"/>
    </source>
</evidence>
<proteinExistence type="predicted"/>
<evidence type="ECO:0000259" key="1">
    <source>
        <dbReference type="Pfam" id="PF13837"/>
    </source>
</evidence>
<keyword evidence="3" id="KW-1185">Reference proteome</keyword>
<organism evidence="2 3">
    <name type="scientific">Gigaspora margarita</name>
    <dbReference type="NCBI Taxonomy" id="4874"/>
    <lineage>
        <taxon>Eukaryota</taxon>
        <taxon>Fungi</taxon>
        <taxon>Fungi incertae sedis</taxon>
        <taxon>Mucoromycota</taxon>
        <taxon>Glomeromycotina</taxon>
        <taxon>Glomeromycetes</taxon>
        <taxon>Diversisporales</taxon>
        <taxon>Gigasporaceae</taxon>
        <taxon>Gigaspora</taxon>
    </lineage>
</organism>
<dbReference type="InterPro" id="IPR044822">
    <property type="entry name" value="Myb_DNA-bind_4"/>
</dbReference>
<gene>
    <name evidence="2" type="ORF">GMARGA_LOCUS28187</name>
</gene>
<name>A0ABN7WA30_GIGMA</name>
<dbReference type="Proteomes" id="UP000789901">
    <property type="component" value="Unassembled WGS sequence"/>
</dbReference>
<feature type="domain" description="Myb/SANT-like DNA-binding" evidence="1">
    <location>
        <begin position="92"/>
        <end position="170"/>
    </location>
</feature>
<dbReference type="Pfam" id="PF13837">
    <property type="entry name" value="Myb_DNA-bind_4"/>
    <property type="match status" value="1"/>
</dbReference>
<evidence type="ECO:0000313" key="3">
    <source>
        <dbReference type="Proteomes" id="UP000789901"/>
    </source>
</evidence>
<sequence length="263" mass="30667">MDQLKIMQTVPVFTVYPDEMKKKFTHYNSLPTSQQIHFPDSLPTEQASSSSITLPAVEYISSDDDLVIPSSQSIKGKNKRPLTEDDDIDNRLWSDSAIKLLLAHLSENFSYYRKNKEKFYANAALHIGGKSTAQVRGKLQKLVKKYSEESKEKTGKGTSKWSYYSLMNEIFGNRENVHPEFLIDSTGKHYDNNINNEKERKKKKKLSEDDLSYIKSVETISESKKISAESRKKWIEEHSTIERERFEFEKKYRALEYELKKKE</sequence>
<feature type="non-terminal residue" evidence="2">
    <location>
        <position position="263"/>
    </location>
</feature>
<comment type="caution">
    <text evidence="2">The sequence shown here is derived from an EMBL/GenBank/DDBJ whole genome shotgun (WGS) entry which is preliminary data.</text>
</comment>
<dbReference type="EMBL" id="CAJVQB010035654">
    <property type="protein sequence ID" value="CAG8822827.1"/>
    <property type="molecule type" value="Genomic_DNA"/>
</dbReference>
<protein>
    <submittedName>
        <fullName evidence="2">12104_t:CDS:1</fullName>
    </submittedName>
</protein>
<reference evidence="2 3" key="1">
    <citation type="submission" date="2021-06" db="EMBL/GenBank/DDBJ databases">
        <authorList>
            <person name="Kallberg Y."/>
            <person name="Tangrot J."/>
            <person name="Rosling A."/>
        </authorList>
    </citation>
    <scope>NUCLEOTIDE SEQUENCE [LARGE SCALE GENOMIC DNA]</scope>
    <source>
        <strain evidence="2 3">120-4 pot B 10/14</strain>
    </source>
</reference>